<dbReference type="AlphaFoldDB" id="A0A8S4G0L6"/>
<accession>A0A8S4G0L6</accession>
<evidence type="ECO:0000313" key="1">
    <source>
        <dbReference type="EMBL" id="CAG9132472.1"/>
    </source>
</evidence>
<proteinExistence type="predicted"/>
<dbReference type="Proteomes" id="UP000653454">
    <property type="component" value="Unassembled WGS sequence"/>
</dbReference>
<organism evidence="1 2">
    <name type="scientific">Plutella xylostella</name>
    <name type="common">Diamondback moth</name>
    <name type="synonym">Plutella maculipennis</name>
    <dbReference type="NCBI Taxonomy" id="51655"/>
    <lineage>
        <taxon>Eukaryota</taxon>
        <taxon>Metazoa</taxon>
        <taxon>Ecdysozoa</taxon>
        <taxon>Arthropoda</taxon>
        <taxon>Hexapoda</taxon>
        <taxon>Insecta</taxon>
        <taxon>Pterygota</taxon>
        <taxon>Neoptera</taxon>
        <taxon>Endopterygota</taxon>
        <taxon>Lepidoptera</taxon>
        <taxon>Glossata</taxon>
        <taxon>Ditrysia</taxon>
        <taxon>Yponomeutoidea</taxon>
        <taxon>Plutellidae</taxon>
        <taxon>Plutella</taxon>
    </lineage>
</organism>
<protein>
    <submittedName>
        <fullName evidence="1">(diamondback moth) hypothetical protein</fullName>
    </submittedName>
</protein>
<evidence type="ECO:0000313" key="2">
    <source>
        <dbReference type="Proteomes" id="UP000653454"/>
    </source>
</evidence>
<reference evidence="1" key="1">
    <citation type="submission" date="2020-11" db="EMBL/GenBank/DDBJ databases">
        <authorList>
            <person name="Whiteford S."/>
        </authorList>
    </citation>
    <scope>NUCLEOTIDE SEQUENCE</scope>
</reference>
<comment type="caution">
    <text evidence="1">The sequence shown here is derived from an EMBL/GenBank/DDBJ whole genome shotgun (WGS) entry which is preliminary data.</text>
</comment>
<name>A0A8S4G0L6_PLUXY</name>
<gene>
    <name evidence="1" type="ORF">PLXY2_LOCUS10761</name>
</gene>
<dbReference type="EMBL" id="CAJHNJ030000049">
    <property type="protein sequence ID" value="CAG9132472.1"/>
    <property type="molecule type" value="Genomic_DNA"/>
</dbReference>
<keyword evidence="2" id="KW-1185">Reference proteome</keyword>
<sequence>MRKSENLFQLVGAIGAHVKCSIPVTQINYVSRLPTFNSNEKSIPVAAGASDTRWCTLWVTPPVKAAARASRPESRGVIRMISAISGRVRRTNLS</sequence>